<feature type="region of interest" description="Disordered" evidence="2">
    <location>
        <begin position="185"/>
        <end position="212"/>
    </location>
</feature>
<reference evidence="5" key="2">
    <citation type="submission" date="2015-09" db="EMBL/GenBank/DDBJ databases">
        <title>Draft genome sequence of a multidrug-resistant Chryseobacterium indologenes isolate from Malaysia.</title>
        <authorList>
            <person name="Yu C.Y."/>
            <person name="Ang G.Y."/>
            <person name="Chan K.-G."/>
        </authorList>
    </citation>
    <scope>NUCLEOTIDE SEQUENCE [LARGE SCALE GENOMIC DNA]</scope>
    <source>
        <strain evidence="5">CI_885</strain>
    </source>
</reference>
<feature type="compositionally biased region" description="Basic and acidic residues" evidence="2">
    <location>
        <begin position="185"/>
        <end position="195"/>
    </location>
</feature>
<comment type="caution">
    <text evidence="4">The sequence shown here is derived from an EMBL/GenBank/DDBJ whole genome shotgun (WGS) entry which is preliminary data.</text>
</comment>
<evidence type="ECO:0000256" key="2">
    <source>
        <dbReference type="SAM" id="MobiDB-lite"/>
    </source>
</evidence>
<feature type="region of interest" description="Disordered" evidence="2">
    <location>
        <begin position="245"/>
        <end position="279"/>
    </location>
</feature>
<evidence type="ECO:0000313" key="5">
    <source>
        <dbReference type="Proteomes" id="UP000037953"/>
    </source>
</evidence>
<dbReference type="Proteomes" id="UP000037953">
    <property type="component" value="Unassembled WGS sequence"/>
</dbReference>
<keyword evidence="1" id="KW-0472">Membrane</keyword>
<dbReference type="Pfam" id="PF06078">
    <property type="entry name" value="DUF937"/>
    <property type="match status" value="1"/>
</dbReference>
<evidence type="ECO:0000313" key="4">
    <source>
        <dbReference type="EMBL" id="KPE52170.1"/>
    </source>
</evidence>
<protein>
    <submittedName>
        <fullName evidence="4">Flagellar motor protein MotB</fullName>
    </submittedName>
</protein>
<dbReference type="PROSITE" id="PS51123">
    <property type="entry name" value="OMPA_2"/>
    <property type="match status" value="1"/>
</dbReference>
<dbReference type="OrthoDB" id="9782229at2"/>
<keyword evidence="4" id="KW-0966">Cell projection</keyword>
<sequence>MSLNVIDLIKGQLGPALVSQAASQFGESESGISKAIGGLLPAVVGGLANNADNPGVLDAITGASSSGILGNLLGGASNNPMISNLLTSIFGDKVGGIVNAIASFAGISNNSSSSLLNLVTGATIGSIGKYAADNNLGKSGISSLLNDQKGIVSSLLPAGLSLASLNIGDWAKGYKFDNDNDAIRTAATEEPKIEVTRSTTPTGTNPDRNNNNEGGGSIWKWLLPLLLLIAAGYFLWKQCEKKQTTTTTTTSDSTGSSVDSSAAVTPPDTSASATAAPAATKTDENIDLNGVMLKGYKGGMEDQMIAFLKSGGYKNAADDAALKDKWYNFDHVNFKMGSSTELEAGSQGQLDNLVAILKAFPEAKIKIGGYTDKTGNEASNLKLSKERAEFIKAAMTKAGVGAQVLEAAGYGSKFATVDAKASDAERAADRKMAVRFAK</sequence>
<dbReference type="PATRIC" id="fig|253.9.peg.2216"/>
<dbReference type="RefSeq" id="WP_062696902.1">
    <property type="nucleotide sequence ID" value="NZ_LJOD01000002.1"/>
</dbReference>
<name>A0A0N0ZVN6_CHRID</name>
<organism evidence="4 5">
    <name type="scientific">Chryseobacterium indologenes</name>
    <name type="common">Flavobacterium indologenes</name>
    <dbReference type="NCBI Taxonomy" id="253"/>
    <lineage>
        <taxon>Bacteria</taxon>
        <taxon>Pseudomonadati</taxon>
        <taxon>Bacteroidota</taxon>
        <taxon>Flavobacteriia</taxon>
        <taxon>Flavobacteriales</taxon>
        <taxon>Weeksellaceae</taxon>
        <taxon>Chryseobacterium group</taxon>
        <taxon>Chryseobacterium</taxon>
    </lineage>
</organism>
<dbReference type="GO" id="GO:0016020">
    <property type="term" value="C:membrane"/>
    <property type="evidence" value="ECO:0007669"/>
    <property type="project" value="UniProtKB-UniRule"/>
</dbReference>
<evidence type="ECO:0000259" key="3">
    <source>
        <dbReference type="PROSITE" id="PS51123"/>
    </source>
</evidence>
<dbReference type="Pfam" id="PF00691">
    <property type="entry name" value="OmpA"/>
    <property type="match status" value="1"/>
</dbReference>
<keyword evidence="4" id="KW-0969">Cilium</keyword>
<dbReference type="AlphaFoldDB" id="A0A0N0ZVN6"/>
<accession>A0A0N0ZVN6</accession>
<dbReference type="PANTHER" id="PTHR30329:SF21">
    <property type="entry name" value="LIPOPROTEIN YIAD-RELATED"/>
    <property type="match status" value="1"/>
</dbReference>
<dbReference type="PANTHER" id="PTHR30329">
    <property type="entry name" value="STATOR ELEMENT OF FLAGELLAR MOTOR COMPLEX"/>
    <property type="match status" value="1"/>
</dbReference>
<dbReference type="CDD" id="cd07185">
    <property type="entry name" value="OmpA_C-like"/>
    <property type="match status" value="1"/>
</dbReference>
<dbReference type="InterPro" id="IPR050330">
    <property type="entry name" value="Bact_OuterMem_StrucFunc"/>
</dbReference>
<dbReference type="SUPFAM" id="SSF103088">
    <property type="entry name" value="OmpA-like"/>
    <property type="match status" value="1"/>
</dbReference>
<dbReference type="InterPro" id="IPR036737">
    <property type="entry name" value="OmpA-like_sf"/>
</dbReference>
<feature type="compositionally biased region" description="Polar residues" evidence="2">
    <location>
        <begin position="196"/>
        <end position="212"/>
    </location>
</feature>
<dbReference type="EMBL" id="LJOD01000002">
    <property type="protein sequence ID" value="KPE52170.1"/>
    <property type="molecule type" value="Genomic_DNA"/>
</dbReference>
<feature type="domain" description="OmpA-like" evidence="3">
    <location>
        <begin position="322"/>
        <end position="438"/>
    </location>
</feature>
<dbReference type="Gene3D" id="3.30.1330.60">
    <property type="entry name" value="OmpA-like domain"/>
    <property type="match status" value="1"/>
</dbReference>
<keyword evidence="4" id="KW-0282">Flagellum</keyword>
<proteinExistence type="predicted"/>
<dbReference type="InterPro" id="IPR006665">
    <property type="entry name" value="OmpA-like"/>
</dbReference>
<reference evidence="4 5" key="1">
    <citation type="journal article" date="2015" name="Genom Data">
        <title>Draft genome sequence of a multidrug-resistant Chryseobacterium indologenes isolate from Malaysia.</title>
        <authorList>
            <person name="Yu C.Y."/>
            <person name="Ang G.Y."/>
            <person name="Cheng H.J."/>
            <person name="Cheong Y.M."/>
            <person name="Yin W.F."/>
            <person name="Chan K.G."/>
        </authorList>
    </citation>
    <scope>NUCLEOTIDE SEQUENCE [LARGE SCALE GENOMIC DNA]</scope>
    <source>
        <strain evidence="4 5">CI_885</strain>
    </source>
</reference>
<evidence type="ECO:0000256" key="1">
    <source>
        <dbReference type="PROSITE-ProRule" id="PRU00473"/>
    </source>
</evidence>
<dbReference type="InterPro" id="IPR009282">
    <property type="entry name" value="DUF937"/>
</dbReference>
<gene>
    <name evidence="4" type="ORF">AOB46_04605</name>
</gene>